<organism evidence="1 2">
    <name type="scientific">Sphingomonas populi</name>
    <dbReference type="NCBI Taxonomy" id="2484750"/>
    <lineage>
        <taxon>Bacteria</taxon>
        <taxon>Pseudomonadati</taxon>
        <taxon>Pseudomonadota</taxon>
        <taxon>Alphaproteobacteria</taxon>
        <taxon>Sphingomonadales</taxon>
        <taxon>Sphingomonadaceae</taxon>
        <taxon>Sphingomonas</taxon>
    </lineage>
</organism>
<gene>
    <name evidence="1" type="ORF">EWE75_02285</name>
</gene>
<accession>A0A4Q6Y0V5</accession>
<evidence type="ECO:0000313" key="2">
    <source>
        <dbReference type="Proteomes" id="UP000292085"/>
    </source>
</evidence>
<reference evidence="1 2" key="1">
    <citation type="submission" date="2019-02" db="EMBL/GenBank/DDBJ databases">
        <authorList>
            <person name="Li Y."/>
        </authorList>
    </citation>
    <scope>NUCLEOTIDE SEQUENCE [LARGE SCALE GENOMIC DNA]</scope>
    <source>
        <strain evidence="1 2">3-7</strain>
    </source>
</reference>
<dbReference type="RefSeq" id="WP_130155071.1">
    <property type="nucleotide sequence ID" value="NZ_SGIS01000002.1"/>
</dbReference>
<dbReference type="Proteomes" id="UP000292085">
    <property type="component" value="Unassembled WGS sequence"/>
</dbReference>
<dbReference type="Pfam" id="PF05973">
    <property type="entry name" value="Gp49"/>
    <property type="match status" value="1"/>
</dbReference>
<name>A0A4Q6Y0V5_9SPHN</name>
<dbReference type="InterPro" id="IPR009241">
    <property type="entry name" value="HigB-like"/>
</dbReference>
<dbReference type="OrthoDB" id="9797093at2"/>
<proteinExistence type="predicted"/>
<dbReference type="AlphaFoldDB" id="A0A4Q6Y0V5"/>
<comment type="caution">
    <text evidence="1">The sequence shown here is derived from an EMBL/GenBank/DDBJ whole genome shotgun (WGS) entry which is preliminary data.</text>
</comment>
<keyword evidence="2" id="KW-1185">Reference proteome</keyword>
<protein>
    <submittedName>
        <fullName evidence="1">Addiction module toxin RelE</fullName>
    </submittedName>
</protein>
<dbReference type="EMBL" id="SGIS01000002">
    <property type="protein sequence ID" value="RZF66225.1"/>
    <property type="molecule type" value="Genomic_DNA"/>
</dbReference>
<evidence type="ECO:0000313" key="1">
    <source>
        <dbReference type="EMBL" id="RZF66225.1"/>
    </source>
</evidence>
<sequence>MRKIEWIGSSLKDLIEMPEAVRAEFGHGLYLAQTGQRHLHAKPYGDSIELIERSDGDTYRCIYNIKIDDDIYVLHAFQKKSTSGIAVPRHDKDTIEARLKAAKHLAAEKRKTAQNTTKGK</sequence>